<comment type="caution">
    <text evidence="3">The sequence shown here is derived from an EMBL/GenBank/DDBJ whole genome shotgun (WGS) entry which is preliminary data.</text>
</comment>
<evidence type="ECO:0000256" key="1">
    <source>
        <dbReference type="SAM" id="MobiDB-lite"/>
    </source>
</evidence>
<name>A0A812TTU2_9DINO</name>
<feature type="non-terminal residue" evidence="3">
    <location>
        <position position="1"/>
    </location>
</feature>
<accession>A0A812TTU2</accession>
<dbReference type="Pfam" id="PF00027">
    <property type="entry name" value="cNMP_binding"/>
    <property type="match status" value="2"/>
</dbReference>
<dbReference type="InterPro" id="IPR018490">
    <property type="entry name" value="cNMP-bd_dom_sf"/>
</dbReference>
<dbReference type="EMBL" id="CAJNJA010025297">
    <property type="protein sequence ID" value="CAE7540546.1"/>
    <property type="molecule type" value="Genomic_DNA"/>
</dbReference>
<protein>
    <recommendedName>
        <fullName evidence="2">Cyclic nucleotide-binding domain-containing protein</fullName>
    </recommendedName>
</protein>
<dbReference type="CDD" id="cd00038">
    <property type="entry name" value="CAP_ED"/>
    <property type="match status" value="2"/>
</dbReference>
<sequence length="756" mass="86052">EHRIKLLCAVRTCPIFQGVEERDLHTIVDAIEVVSFQPRDTIYTKGEYGRSGFVLISGQVIAEAEDVDQSDNIFRRSKSRWVTFEEGQFFGEHTMLWGFTRRVTMTTSEGCVVGKLRRDAYFNIVTRSAMRTRSLKEKYLRQVPIFETFDDELIIRITDIVEKRTYAQGQKIIKQGEEIVQAGQSVSKGENVPAELYILLSGQCEASIMVDVVGGNKKEAEEQAVREYKPGQRFGELGFIHRKTRAANVTAKTEVELLVLDRDTFERLVELELKQRENYACDPRKALADFWSPGSRRGPRGIEAPGPSSETHWFAVYRPTSRDALAKMLNQTAVGKGLNVKGKSAKRNRLSGFVPFLQIHDNADKNKIENPPPDAFVTIYYDTKPDREIALQEMRDAAAIGGAWTGDDRDHAITLDDSYPDAFGARVPETLMRMVYIDKQDIQFQAGWETGRHSEPAFMDMNLHAVRDEKSNPRVVLYQYDATNPMNPHGLLIAYAEEWTAPHSSKVVRTVKPVVSDFDTFTVGSKGMRYERLPPDQMELELWSLDRTREILNQPNSDSWTSRWLKVLSEAAKQGRRPEIPPYGFGDPTSYGLIEQVIKATQVSGAVRHGAECFNFLFPQELDSEYLIVWHGFSGKPWEYHDQQGLLKFLRERIAEGYCFPLNPVWPVRDAGWYEVYSELVASQAARSTMACWFSEDAMSRIESMHQEFPEGFHLMESSQSTPPGNNEDVEQEQLRLQSTNSQEQLRLQSTGSATS</sequence>
<dbReference type="Proteomes" id="UP000601435">
    <property type="component" value="Unassembled WGS sequence"/>
</dbReference>
<evidence type="ECO:0000313" key="4">
    <source>
        <dbReference type="Proteomes" id="UP000601435"/>
    </source>
</evidence>
<dbReference type="SUPFAM" id="SSF51206">
    <property type="entry name" value="cAMP-binding domain-like"/>
    <property type="match status" value="2"/>
</dbReference>
<dbReference type="AlphaFoldDB" id="A0A812TTU2"/>
<feature type="domain" description="Cyclic nucleotide-binding" evidence="2">
    <location>
        <begin position="145"/>
        <end position="269"/>
    </location>
</feature>
<dbReference type="PANTHER" id="PTHR23011">
    <property type="entry name" value="CYCLIC NUCLEOTIDE-BINDING DOMAIN CONTAINING PROTEIN"/>
    <property type="match status" value="1"/>
</dbReference>
<dbReference type="PROSITE" id="PS50042">
    <property type="entry name" value="CNMP_BINDING_3"/>
    <property type="match status" value="2"/>
</dbReference>
<evidence type="ECO:0000313" key="3">
    <source>
        <dbReference type="EMBL" id="CAE7540546.1"/>
    </source>
</evidence>
<dbReference type="SMART" id="SM00100">
    <property type="entry name" value="cNMP"/>
    <property type="match status" value="2"/>
</dbReference>
<feature type="domain" description="Cyclic nucleotide-binding" evidence="2">
    <location>
        <begin position="15"/>
        <end position="142"/>
    </location>
</feature>
<organism evidence="3 4">
    <name type="scientific">Symbiodinium necroappetens</name>
    <dbReference type="NCBI Taxonomy" id="1628268"/>
    <lineage>
        <taxon>Eukaryota</taxon>
        <taxon>Sar</taxon>
        <taxon>Alveolata</taxon>
        <taxon>Dinophyceae</taxon>
        <taxon>Suessiales</taxon>
        <taxon>Symbiodiniaceae</taxon>
        <taxon>Symbiodinium</taxon>
    </lineage>
</organism>
<gene>
    <name evidence="3" type="ORF">SNEC2469_LOCUS15562</name>
</gene>
<dbReference type="InterPro" id="IPR014710">
    <property type="entry name" value="RmlC-like_jellyroll"/>
</dbReference>
<feature type="compositionally biased region" description="Polar residues" evidence="1">
    <location>
        <begin position="735"/>
        <end position="756"/>
    </location>
</feature>
<feature type="non-terminal residue" evidence="3">
    <location>
        <position position="756"/>
    </location>
</feature>
<feature type="region of interest" description="Disordered" evidence="1">
    <location>
        <begin position="715"/>
        <end position="756"/>
    </location>
</feature>
<dbReference type="PANTHER" id="PTHR23011:SF28">
    <property type="entry name" value="CYCLIC NUCLEOTIDE-BINDING DOMAIN CONTAINING PROTEIN"/>
    <property type="match status" value="1"/>
</dbReference>
<dbReference type="OrthoDB" id="48146at2759"/>
<keyword evidence="4" id="KW-1185">Reference proteome</keyword>
<evidence type="ECO:0000259" key="2">
    <source>
        <dbReference type="PROSITE" id="PS50042"/>
    </source>
</evidence>
<proteinExistence type="predicted"/>
<dbReference type="InterPro" id="IPR000595">
    <property type="entry name" value="cNMP-bd_dom"/>
</dbReference>
<reference evidence="3" key="1">
    <citation type="submission" date="2021-02" db="EMBL/GenBank/DDBJ databases">
        <authorList>
            <person name="Dougan E. K."/>
            <person name="Rhodes N."/>
            <person name="Thang M."/>
            <person name="Chan C."/>
        </authorList>
    </citation>
    <scope>NUCLEOTIDE SEQUENCE</scope>
</reference>
<dbReference type="Gene3D" id="2.60.120.10">
    <property type="entry name" value="Jelly Rolls"/>
    <property type="match status" value="2"/>
</dbReference>